<proteinExistence type="predicted"/>
<name>A0A5J5BHY3_9ASTE</name>
<dbReference type="Proteomes" id="UP000325577">
    <property type="component" value="Linkage Group LG13"/>
</dbReference>
<dbReference type="AlphaFoldDB" id="A0A5J5BHY3"/>
<sequence>MGIWRNELLYWGDDDVAAVVDGFYEETAFSSRYPRSDLHLLILAYLLIFPTLPLSVLYRLDFGRKKQLLAASVGAEVERLQLQFS</sequence>
<reference evidence="2 3" key="1">
    <citation type="submission" date="2019-09" db="EMBL/GenBank/DDBJ databases">
        <title>A chromosome-level genome assembly of the Chinese tupelo Nyssa sinensis.</title>
        <authorList>
            <person name="Yang X."/>
            <person name="Kang M."/>
            <person name="Yang Y."/>
            <person name="Xiong H."/>
            <person name="Wang M."/>
            <person name="Zhang Z."/>
            <person name="Wang Z."/>
            <person name="Wu H."/>
            <person name="Ma T."/>
            <person name="Liu J."/>
            <person name="Xi Z."/>
        </authorList>
    </citation>
    <scope>NUCLEOTIDE SEQUENCE [LARGE SCALE GENOMIC DNA]</scope>
    <source>
        <strain evidence="2">J267</strain>
        <tissue evidence="2">Leaf</tissue>
    </source>
</reference>
<keyword evidence="1" id="KW-0812">Transmembrane</keyword>
<evidence type="ECO:0000256" key="1">
    <source>
        <dbReference type="SAM" id="Phobius"/>
    </source>
</evidence>
<evidence type="ECO:0000313" key="3">
    <source>
        <dbReference type="Proteomes" id="UP000325577"/>
    </source>
</evidence>
<gene>
    <name evidence="2" type="ORF">F0562_025319</name>
</gene>
<organism evidence="2 3">
    <name type="scientific">Nyssa sinensis</name>
    <dbReference type="NCBI Taxonomy" id="561372"/>
    <lineage>
        <taxon>Eukaryota</taxon>
        <taxon>Viridiplantae</taxon>
        <taxon>Streptophyta</taxon>
        <taxon>Embryophyta</taxon>
        <taxon>Tracheophyta</taxon>
        <taxon>Spermatophyta</taxon>
        <taxon>Magnoliopsida</taxon>
        <taxon>eudicotyledons</taxon>
        <taxon>Gunneridae</taxon>
        <taxon>Pentapetalae</taxon>
        <taxon>asterids</taxon>
        <taxon>Cornales</taxon>
        <taxon>Nyssaceae</taxon>
        <taxon>Nyssa</taxon>
    </lineage>
</organism>
<evidence type="ECO:0000313" key="2">
    <source>
        <dbReference type="EMBL" id="KAA8541362.1"/>
    </source>
</evidence>
<keyword evidence="3" id="KW-1185">Reference proteome</keyword>
<keyword evidence="1" id="KW-0472">Membrane</keyword>
<dbReference type="EMBL" id="CM018036">
    <property type="protein sequence ID" value="KAA8541362.1"/>
    <property type="molecule type" value="Genomic_DNA"/>
</dbReference>
<feature type="transmembrane region" description="Helical" evidence="1">
    <location>
        <begin position="38"/>
        <end position="58"/>
    </location>
</feature>
<accession>A0A5J5BHY3</accession>
<protein>
    <submittedName>
        <fullName evidence="2">Uncharacterized protein</fullName>
    </submittedName>
</protein>
<keyword evidence="1" id="KW-1133">Transmembrane helix</keyword>